<organism evidence="2 3">
    <name type="scientific">Gigaspora margarita</name>
    <dbReference type="NCBI Taxonomy" id="4874"/>
    <lineage>
        <taxon>Eukaryota</taxon>
        <taxon>Fungi</taxon>
        <taxon>Fungi incertae sedis</taxon>
        <taxon>Mucoromycota</taxon>
        <taxon>Glomeromycotina</taxon>
        <taxon>Glomeromycetes</taxon>
        <taxon>Diversisporales</taxon>
        <taxon>Gigasporaceae</taxon>
        <taxon>Gigaspora</taxon>
    </lineage>
</organism>
<dbReference type="Proteomes" id="UP000439903">
    <property type="component" value="Unassembled WGS sequence"/>
</dbReference>
<sequence length="71" mass="7947">MPHISETSEASQDKVKTSTASARHQQTESTINIPDSFKDVPETFEASQRTSTTSARHWQLPTHDAEHPQES</sequence>
<feature type="compositionally biased region" description="Polar residues" evidence="1">
    <location>
        <begin position="17"/>
        <end position="33"/>
    </location>
</feature>
<protein>
    <submittedName>
        <fullName evidence="2">Uncharacterized protein</fullName>
    </submittedName>
</protein>
<evidence type="ECO:0000313" key="2">
    <source>
        <dbReference type="EMBL" id="KAF0554774.1"/>
    </source>
</evidence>
<dbReference type="EMBL" id="WTPW01000047">
    <property type="protein sequence ID" value="KAF0554774.1"/>
    <property type="molecule type" value="Genomic_DNA"/>
</dbReference>
<keyword evidence="3" id="KW-1185">Reference proteome</keyword>
<reference evidence="2 3" key="1">
    <citation type="journal article" date="2019" name="Environ. Microbiol.">
        <title>At the nexus of three kingdoms: the genome of the mycorrhizal fungus Gigaspora margarita provides insights into plant, endobacterial and fungal interactions.</title>
        <authorList>
            <person name="Venice F."/>
            <person name="Ghignone S."/>
            <person name="Salvioli di Fossalunga A."/>
            <person name="Amselem J."/>
            <person name="Novero M."/>
            <person name="Xianan X."/>
            <person name="Sedzielewska Toro K."/>
            <person name="Morin E."/>
            <person name="Lipzen A."/>
            <person name="Grigoriev I.V."/>
            <person name="Henrissat B."/>
            <person name="Martin F.M."/>
            <person name="Bonfante P."/>
        </authorList>
    </citation>
    <scope>NUCLEOTIDE SEQUENCE [LARGE SCALE GENOMIC DNA]</scope>
    <source>
        <strain evidence="2 3">BEG34</strain>
    </source>
</reference>
<gene>
    <name evidence="2" type="ORF">F8M41_018681</name>
</gene>
<comment type="caution">
    <text evidence="2">The sequence shown here is derived from an EMBL/GenBank/DDBJ whole genome shotgun (WGS) entry which is preliminary data.</text>
</comment>
<evidence type="ECO:0000256" key="1">
    <source>
        <dbReference type="SAM" id="MobiDB-lite"/>
    </source>
</evidence>
<dbReference type="AlphaFoldDB" id="A0A8H4B2I0"/>
<proteinExistence type="predicted"/>
<feature type="compositionally biased region" description="Polar residues" evidence="1">
    <location>
        <begin position="1"/>
        <end position="10"/>
    </location>
</feature>
<feature type="region of interest" description="Disordered" evidence="1">
    <location>
        <begin position="1"/>
        <end position="71"/>
    </location>
</feature>
<evidence type="ECO:0000313" key="3">
    <source>
        <dbReference type="Proteomes" id="UP000439903"/>
    </source>
</evidence>
<name>A0A8H4B2I0_GIGMA</name>
<feature type="compositionally biased region" description="Polar residues" evidence="1">
    <location>
        <begin position="45"/>
        <end position="56"/>
    </location>
</feature>
<accession>A0A8H4B2I0</accession>